<accession>A0A158PA20</accession>
<dbReference type="InterPro" id="IPR050238">
    <property type="entry name" value="DNA_Rep/Repair_Clamp_Loader"/>
</dbReference>
<dbReference type="GO" id="GO:0005634">
    <property type="term" value="C:nucleus"/>
    <property type="evidence" value="ECO:0007669"/>
    <property type="project" value="UniProtKB-SubCell"/>
</dbReference>
<comment type="subcellular location">
    <subcellularLocation>
        <location evidence="1">Nucleus</location>
    </subcellularLocation>
</comment>
<dbReference type="WBParaSite" id="ACAC_0000890101-mRNA-1">
    <property type="protein sequence ID" value="ACAC_0000890101-mRNA-1"/>
    <property type="gene ID" value="ACAC_0000890101"/>
</dbReference>
<dbReference type="AlphaFoldDB" id="A0A158PA20"/>
<keyword evidence="3" id="KW-0235">DNA replication</keyword>
<dbReference type="GO" id="GO:0016887">
    <property type="term" value="F:ATP hydrolysis activity"/>
    <property type="evidence" value="ECO:0007669"/>
    <property type="project" value="InterPro"/>
</dbReference>
<dbReference type="STRING" id="6313.A0A158PA20"/>
<dbReference type="PANTHER" id="PTHR11669">
    <property type="entry name" value="REPLICATION FACTOR C / DNA POLYMERASE III GAMMA-TAU SUBUNIT"/>
    <property type="match status" value="1"/>
</dbReference>
<organism evidence="10 11">
    <name type="scientific">Angiostrongylus cantonensis</name>
    <name type="common">Rat lungworm</name>
    <dbReference type="NCBI Taxonomy" id="6313"/>
    <lineage>
        <taxon>Eukaryota</taxon>
        <taxon>Metazoa</taxon>
        <taxon>Ecdysozoa</taxon>
        <taxon>Nematoda</taxon>
        <taxon>Chromadorea</taxon>
        <taxon>Rhabditida</taxon>
        <taxon>Rhabditina</taxon>
        <taxon>Rhabditomorpha</taxon>
        <taxon>Strongyloidea</taxon>
        <taxon>Metastrongylidae</taxon>
        <taxon>Angiostrongylus</taxon>
    </lineage>
</organism>
<keyword evidence="4" id="KW-0547">Nucleotide-binding</keyword>
<evidence type="ECO:0000256" key="8">
    <source>
        <dbReference type="SAM" id="MobiDB-lite"/>
    </source>
</evidence>
<evidence type="ECO:0000256" key="1">
    <source>
        <dbReference type="ARBA" id="ARBA00004123"/>
    </source>
</evidence>
<dbReference type="GO" id="GO:0005663">
    <property type="term" value="C:DNA replication factor C complex"/>
    <property type="evidence" value="ECO:0007669"/>
    <property type="project" value="TreeGrafter"/>
</dbReference>
<keyword evidence="10" id="KW-1185">Reference proteome</keyword>
<reference evidence="10" key="1">
    <citation type="submission" date="2012-09" db="EMBL/GenBank/DDBJ databases">
        <authorList>
            <person name="Martin A.A."/>
        </authorList>
    </citation>
    <scope>NUCLEOTIDE SEQUENCE</scope>
</reference>
<feature type="region of interest" description="Disordered" evidence="8">
    <location>
        <begin position="411"/>
        <end position="487"/>
    </location>
</feature>
<feature type="compositionally biased region" description="Low complexity" evidence="8">
    <location>
        <begin position="501"/>
        <end position="528"/>
    </location>
</feature>
<dbReference type="InterPro" id="IPR013748">
    <property type="entry name" value="Rep_factorC_C"/>
</dbReference>
<dbReference type="InterPro" id="IPR012340">
    <property type="entry name" value="NA-bd_OB-fold"/>
</dbReference>
<protein>
    <recommendedName>
        <fullName evidence="7">Activator 1 subunit 5</fullName>
    </recommendedName>
</protein>
<evidence type="ECO:0000256" key="4">
    <source>
        <dbReference type="ARBA" id="ARBA00022741"/>
    </source>
</evidence>
<evidence type="ECO:0000256" key="6">
    <source>
        <dbReference type="ARBA" id="ARBA00023242"/>
    </source>
</evidence>
<dbReference type="Pfam" id="PF08542">
    <property type="entry name" value="Rep_fac_C"/>
    <property type="match status" value="1"/>
</dbReference>
<dbReference type="InterPro" id="IPR003959">
    <property type="entry name" value="ATPase_AAA_core"/>
</dbReference>
<feature type="compositionally biased region" description="Low complexity" evidence="8">
    <location>
        <begin position="446"/>
        <end position="470"/>
    </location>
</feature>
<evidence type="ECO:0000256" key="3">
    <source>
        <dbReference type="ARBA" id="ARBA00022705"/>
    </source>
</evidence>
<evidence type="ECO:0000256" key="2">
    <source>
        <dbReference type="ARBA" id="ARBA00005378"/>
    </source>
</evidence>
<dbReference type="InterPro" id="IPR027417">
    <property type="entry name" value="P-loop_NTPase"/>
</dbReference>
<sequence length="845" mass="93801">MGINLPPAVVNLPWSEKYRPESLDDMISHVEIIKTLVRFVKSNKLPHLLFYGPPGTGKTSAILAVVNTIEEIITFAQTKSLHLDENSTTDLKFVILDEADAMTKDAQNALRRVIEKYTANVRFCIICNYLSSIIPAIQSRCTRFRFAPLSVEHIVPKLDHVIEKEKLEVTECGKKALLDLSSGDMRRLLNVLQSTSMVVSRVDETNVYQCVGQPSPKHMEKILQILMNDSFASCCRKLQRECREEGYALIDIIARLHDLLFQLDIPSKVLVSLIKALADTEERLSVGSSDRIQIGGVVGAFVRARKLIKEAADSIPPSGYPPQNQGQLHQQQPGMGYYGQPAQGQPQQPPMTVPNQQLEFLCCVDQLLTLVGSGSSGVPMNYQGAVPQMMQQPSVQPTPQAPIMQQTIFGPQGSLASRPYPGSGTNVTSGFSGSSSVPMGMGGVQTQGQQSYSGQSQQQQQVQQQQRQSGPGFAGQQWTQSTSGPAQQNYVCSHGATASSTFSVSSTGVTPTHSTGATSTQAATQGSAESKRPLNPPPYSPQILDNLDKFSVGTLTVIGRELVSELTSRLIHFQKMPKTSIFKTRVGTELLMGRIIKLSSIGVDHIPCAQVRCRMNELNIYLKKYFARSFEFWALDRESKANLGDTVLIRRIGIDERPTTSVAHVVDRIVFKYGIICNIVDPVTGRRVIKDEFADDIELRKHLVGEIMDAPLQQDALLFDERRAIQRHLLEEKQKDLSEQKSESLFGVQPIEMEAEDLSKARFVKVHSYVEERAAQVANLLQVVDNANLVSGEVTKGPRTAAQRLPRHMRRYFLVFRGYVYSPKFWNLSKSEDNIVLILYLLKTL</sequence>
<evidence type="ECO:0000259" key="9">
    <source>
        <dbReference type="SMART" id="SM00382"/>
    </source>
</evidence>
<feature type="region of interest" description="Disordered" evidence="8">
    <location>
        <begin position="316"/>
        <end position="350"/>
    </location>
</feature>
<dbReference type="GO" id="GO:0003677">
    <property type="term" value="F:DNA binding"/>
    <property type="evidence" value="ECO:0007669"/>
    <property type="project" value="InterPro"/>
</dbReference>
<feature type="region of interest" description="Disordered" evidence="8">
    <location>
        <begin position="501"/>
        <end position="542"/>
    </location>
</feature>
<evidence type="ECO:0000256" key="7">
    <source>
        <dbReference type="ARBA" id="ARBA00080380"/>
    </source>
</evidence>
<name>A0A158PA20_ANGCA</name>
<feature type="compositionally biased region" description="Low complexity" evidence="8">
    <location>
        <begin position="422"/>
        <end position="439"/>
    </location>
</feature>
<evidence type="ECO:0000313" key="11">
    <source>
        <dbReference type="WBParaSite" id="ACAC_0000890101-mRNA-1"/>
    </source>
</evidence>
<dbReference type="PANTHER" id="PTHR11669:SF9">
    <property type="entry name" value="REPLICATION FACTOR C SUBUNIT 5"/>
    <property type="match status" value="1"/>
</dbReference>
<dbReference type="CDD" id="cd18140">
    <property type="entry name" value="HLD_clamp_RFC"/>
    <property type="match status" value="1"/>
</dbReference>
<evidence type="ECO:0000313" key="10">
    <source>
        <dbReference type="Proteomes" id="UP000035642"/>
    </source>
</evidence>
<proteinExistence type="inferred from homology"/>
<dbReference type="Gene3D" id="2.40.50.140">
    <property type="entry name" value="Nucleic acid-binding proteins"/>
    <property type="match status" value="1"/>
</dbReference>
<feature type="compositionally biased region" description="Low complexity" evidence="8">
    <location>
        <begin position="321"/>
        <end position="346"/>
    </location>
</feature>
<keyword evidence="5" id="KW-0067">ATP-binding</keyword>
<dbReference type="GO" id="GO:0003689">
    <property type="term" value="F:DNA clamp loader activity"/>
    <property type="evidence" value="ECO:0007669"/>
    <property type="project" value="TreeGrafter"/>
</dbReference>
<dbReference type="InterPro" id="IPR003593">
    <property type="entry name" value="AAA+_ATPase"/>
</dbReference>
<dbReference type="SUPFAM" id="SSF48019">
    <property type="entry name" value="post-AAA+ oligomerization domain-like"/>
    <property type="match status" value="1"/>
</dbReference>
<dbReference type="Gene3D" id="1.10.8.60">
    <property type="match status" value="1"/>
</dbReference>
<dbReference type="CDD" id="cd00009">
    <property type="entry name" value="AAA"/>
    <property type="match status" value="1"/>
</dbReference>
<dbReference type="Gene3D" id="1.20.272.10">
    <property type="match status" value="1"/>
</dbReference>
<dbReference type="SMART" id="SM00382">
    <property type="entry name" value="AAA"/>
    <property type="match status" value="1"/>
</dbReference>
<evidence type="ECO:0000256" key="5">
    <source>
        <dbReference type="ARBA" id="ARBA00022840"/>
    </source>
</evidence>
<dbReference type="InterPro" id="IPR047854">
    <property type="entry name" value="RFC_lid"/>
</dbReference>
<dbReference type="FunFam" id="1.10.8.60:FF:000028">
    <property type="entry name" value="Replication factor C subunit 5"/>
    <property type="match status" value="1"/>
</dbReference>
<dbReference type="FunFam" id="1.20.272.10:FF:000004">
    <property type="entry name" value="Replication factor C subunit 5"/>
    <property type="match status" value="1"/>
</dbReference>
<dbReference type="GO" id="GO:0006281">
    <property type="term" value="P:DNA repair"/>
    <property type="evidence" value="ECO:0007669"/>
    <property type="project" value="TreeGrafter"/>
</dbReference>
<feature type="compositionally biased region" description="Polar residues" evidence="8">
    <location>
        <begin position="476"/>
        <end position="487"/>
    </location>
</feature>
<dbReference type="GO" id="GO:0006261">
    <property type="term" value="P:DNA-templated DNA replication"/>
    <property type="evidence" value="ECO:0007669"/>
    <property type="project" value="TreeGrafter"/>
</dbReference>
<keyword evidence="6" id="KW-0539">Nucleus</keyword>
<dbReference type="Pfam" id="PF00004">
    <property type="entry name" value="AAA"/>
    <property type="match status" value="1"/>
</dbReference>
<dbReference type="GO" id="GO:0005524">
    <property type="term" value="F:ATP binding"/>
    <property type="evidence" value="ECO:0007669"/>
    <property type="project" value="UniProtKB-KW"/>
</dbReference>
<dbReference type="Proteomes" id="UP000035642">
    <property type="component" value="Unassembled WGS sequence"/>
</dbReference>
<reference evidence="11" key="2">
    <citation type="submission" date="2016-04" db="UniProtKB">
        <authorList>
            <consortium name="WormBaseParasite"/>
        </authorList>
    </citation>
    <scope>IDENTIFICATION</scope>
</reference>
<comment type="similarity">
    <text evidence="2">Belongs to the activator 1 small subunits family.</text>
</comment>
<dbReference type="Gene3D" id="3.40.50.300">
    <property type="entry name" value="P-loop containing nucleotide triphosphate hydrolases"/>
    <property type="match status" value="2"/>
</dbReference>
<dbReference type="InterPro" id="IPR008921">
    <property type="entry name" value="DNA_pol3_clamp-load_cplx_C"/>
</dbReference>
<feature type="domain" description="AAA+ ATPase" evidence="9">
    <location>
        <begin position="44"/>
        <end position="152"/>
    </location>
</feature>
<dbReference type="SUPFAM" id="SSF52540">
    <property type="entry name" value="P-loop containing nucleoside triphosphate hydrolases"/>
    <property type="match status" value="1"/>
</dbReference>